<dbReference type="PROSITE" id="PS00012">
    <property type="entry name" value="PHOSPHOPANTETHEINE"/>
    <property type="match status" value="2"/>
</dbReference>
<dbReference type="InterPro" id="IPR036736">
    <property type="entry name" value="ACP-like_sf"/>
</dbReference>
<dbReference type="InterPro" id="IPR001031">
    <property type="entry name" value="Thioesterase"/>
</dbReference>
<dbReference type="InterPro" id="IPR010071">
    <property type="entry name" value="AA_adenyl_dom"/>
</dbReference>
<feature type="domain" description="Carrier" evidence="4">
    <location>
        <begin position="3154"/>
        <end position="3231"/>
    </location>
</feature>
<evidence type="ECO:0000259" key="4">
    <source>
        <dbReference type="PROSITE" id="PS50075"/>
    </source>
</evidence>
<dbReference type="SMART" id="SM00824">
    <property type="entry name" value="PKS_TE"/>
    <property type="match status" value="1"/>
</dbReference>
<proteinExistence type="predicted"/>
<dbReference type="SUPFAM" id="SSF56801">
    <property type="entry name" value="Acetyl-CoA synthetase-like"/>
    <property type="match status" value="3"/>
</dbReference>
<dbReference type="Pfam" id="PF00501">
    <property type="entry name" value="AMP-binding"/>
    <property type="match status" value="3"/>
</dbReference>
<dbReference type="SUPFAM" id="SSF52777">
    <property type="entry name" value="CoA-dependent acyltransferases"/>
    <property type="match status" value="6"/>
</dbReference>
<dbReference type="Gene3D" id="3.30.559.30">
    <property type="entry name" value="Nonribosomal peptide synthetase, condensation domain"/>
    <property type="match status" value="3"/>
</dbReference>
<dbReference type="PROSITE" id="PS50075">
    <property type="entry name" value="CARRIER"/>
    <property type="match status" value="3"/>
</dbReference>
<dbReference type="InterPro" id="IPR029058">
    <property type="entry name" value="AB_hydrolase_fold"/>
</dbReference>
<evidence type="ECO:0000256" key="1">
    <source>
        <dbReference type="ARBA" id="ARBA00001957"/>
    </source>
</evidence>
<evidence type="ECO:0000256" key="2">
    <source>
        <dbReference type="ARBA" id="ARBA00022450"/>
    </source>
</evidence>
<sequence length="3501" mass="380154">MTTVHALLKNLADRGVRVRLDGERLVCLALPGSFTTDIGSAVNTHRDEIVAIMKRVRARGGRIPRADRHGVIPLSHAQERLWFIDQLDPDSAGYSIAGAVRIAASLDAEVFAVALAKLVQRHEILRTVFASDEGTPRQCIMPRMDVPLAVHDLTDVPPSSRVEACRRLCAAEAGVPFDLTCGPLFRATIFRLGESDHVVLLNMHHIVGDGWSIPILVDELAALMTRGDDALSPLPIQYADYAAWQRNQHGGGTHFNPNLDYWRDTLRGVPETLALPTDGTVPTTATAPGGTHRFRLDALVTAGLSRLARDADATPFMAWIATVAVLLHRYAGQHDFCIGTPVANRGHADTAGLIGLFVNTLPLRMRLQSGVTFHDLLRQVRETCLEAYARQDTPFEQIVAAVATQRNLAATPLFRVMVAMQEETPSLAAWGSEPLTFETGIAKFDLSFDLTTVNGGTDVVVEFNAAMFARSRIERMAKHLAALVAALVARPDVPVAEQDYLGRERHRLLTEFNETDAPIDPAERAHDAIVAQAVRTPAVVALRSAFGDLTYDGLLRAAAITARQIREGGALPGQIVGLCVDRTPAMVSGLLGILLAGCAFLPLDPRHPPGRLAQTLTDAGASLVVADPHGLAWLEGEALPPVIALGAWEDMVEQVAVADGLDALLAALGAGPAPDDLAYVIFTSGSTGRPKGVAVEHRSLVNHNRFACRYYGFANDDVQLMVSSMGFDLYLEEVLVVLRAGGTLVLTDREQVLTPGGIGVLAQQHGLTALNLPTALFHELVSSGSPLPTLRRVIVGGERLDPAKVDAFFKAMPSATLFNTYGPTETTIISTAARLTAEAWNVEAGAPIGRPIDNTHAYVLDAGQRLVPIGVAGELYIGGHGVARGYLGQDELTRERFVSDPFGSGGRLYRTGDLVRWREDGQIDYLGRVDHQVKVRGFRVEPGEIEACIASHPDVSDAMVIAQTQVGGGRLLAFFRRVGTATATAADVATDLKAYLRQRLPDYMLPAACVEVTAWPLTPNGKVDAQALFAVVDRVDAARDDASPMTDTERAIAEVWAELLGLPVTSLSRESHFFEVGGHSLLATRLLARIRQQFDADIGVRAVFSHSLLREMAWLVDQASRTMPVESIPPMPREGSLPLGPAQERLWFLQQLEQDSAAYNVAGAARLRAPLDAQRLHAALLSIAQRHEALRTVFVSVDGEPRQVIRPEARVPLDVVDLSVIPAAERIGEAQRLCLAEASTPFDLVDGPLLRCVLIRLASDDHVLMLNMHHIVSDGWSTGILLSELGALLADPDASLPALPIQYADYAIWQRRWLEEGGGLSRQLDYWTRQLAGMPESLALPTDYPRPAERGSDAASVAFTLDAALVRGLRTQADAQGATLYMALLALVQALLYRYTGQDDICIGTPIANRRHAETEGLIGMFVNTLPLRTRVDGAAGFEALLTETMRTCLDAYEHQDTPFERIVEAVSPQRNRAISPLFQVMVILQNTAAVAMPEGVTPFELAHDVAKFDLSLEFVEEGDGISATITYATDLFQRARIERMVGHLSCLGEAALAAPTQAIGRLDYLPAVERAQVLGVFNATQRAYPREARIHDFVVAQMARTPERIAVVAEEGSLTYAELDVRSQVLARSLQARGVGPDRIVGLCAERSLAMVVAIVGIVRAGAAYLPLDPDYPSERLAYMLADSEAPVVLTQAHLRERIAPLLEGRDVHLRCLDSEWAAIEADAKDVALADPAAATDLCYVLYTSGSTGLPKGVLTEHRALVNQMHWRLHRYGLSPDDVVLQKTPYSFDVSVWEFFWPLMVGAHLVLAVPGGHRDVAYLDALIDRHGITTLHFVPSMVSMFLEHARGEHPSVKHLFCGGEAMPAAVARGYKAVFPHAHLYNLYGPTEAAIDVTAYECDGDVPVVVPIGRPLDNTRIYILDRHDQPQPLGVAGELFIAGDQLARGYLNRPDLTAERFVADPFVAGERMYRSGDLARWNDDGTIDYLGRIDTQVKLRGQRIELGEIEACLETHESVEKAAVIVQGQGTGQRLVAFYRLAAGAESADEALREHAMRALPAYMVPSLFMALATWPATTSGKTDRRALAAIEVAVASRALRVAPTTDDEQHMVEVWAAVLGVASDQIGIEDDFFDLGGHSLLATRLVARIRHVFGVELPLRDIFTYPLLKDLTACVQKATPSDLLPLRAERGVGDVVLGYAQERLWFLQQLEPASTAYNMPLAARLLRRVDAASVADAIHRLTVRHESLRTVFPLVNGEPKQRVLPDVAIPFVAVDLSARAPGDALAEAQRLCLTEASTPFDLAAGPLLRGLLVTVSEGDHVLMLTMHHIVGDGWSTGILLSELGALLADPDASLPALPIQYADYAIWQRRWLEEGGGLSRQLDYWTRQLAGMPESLALPTDYPRPAERGSDAASVAFTLDAALVRGLRTQADAQGATLYMALLALVQALLYRYTGQDDICIGTPIANRRHAETEGLIGMFVNTLPLRTRVDGAAGFEALLTETMRTCLDAYEHQDTPFERIVEAVSPQRNRAISPLFQVMVILQNTAAVAMPEGVTPFELAHDVAKFDLSLEFVEEGDGISATITYATDLFQRARIERMVGHLSCLGEAALAAPTQAIGRLDYLPAVERAQVLGVFNATQRAYPREARIHDFVVAQMARTPERIAVVAEEGSLTYAELDVRSQVLARSLQARGVGPDRIVGLCAERSLAMVVAIVGIVRAGAAYLPLDPDYPSERLAYMLADSEAPVVLTQAHLRERIAPLLEGRDVHLRCLDSEWAAIEADAKDVALADPAAATDLCYVLYTSGSTGRPKGVLNEHRGLVNRLVWMQRAYALTDADVVLQKTPYSFDVSVWEFFWPLMTGACIAVAEPGGHRDVAYLRRAIDHFGVTTLHFVPSMLTVFLENGHSVHDRVTRLICSGEALGRRAVMTYRERFPQAGLYNLYGPTEAAIDVTAHDCAAVPTTHVPIGAPIDNLRIYILDALNQPQPVGVAGELYIAGDGLARGYLKRPELTAERFVADPFVSGERMYRSGDLARWNDDGTIDYLGRIDTQVKLRGQRIELGEIEACLEAYEGVENAAVVVQGEGGAQRLIAAYHPATDAVVDEDALRAHVAGMLPAYMLPSAFVPVADWPTTTSGKTDRRALADIDVTIAARTDRMPPATDDERHMAALWAEVLDLPVDAIARDDDFFELGGHSLLAVRLMARIEQSWARALPIATLFHAPTLAELVQRLHAAPAQGVLVPIKPASGRLPLFVMPGVGGNVLSFRALAQSLGTEQAVFGLQAAGLDAISAPATAVQQAAAINAEAIRSVQPHGPYRLLGHSFGGVVAFETARLLLAQGEQVESLALLDAFPTVQTADMPRGEAEAFRALCQQIGSLMGRDVDVPADELAAMPTSEWPSVLRARGIEVGTQQLDTLRAVHDANRQAYERYVPSPMGAAIPVTLYRATNEVRPDMPADHGWKAWLPGPLRIVEVAAGHFSMLDEPAATAIAMDWRQTTNPSSYDQD</sequence>
<dbReference type="InterPro" id="IPR020845">
    <property type="entry name" value="AMP-binding_CS"/>
</dbReference>
<dbReference type="InterPro" id="IPR009081">
    <property type="entry name" value="PP-bd_ACP"/>
</dbReference>
<dbReference type="Pfam" id="PF00975">
    <property type="entry name" value="Thioesterase"/>
    <property type="match status" value="1"/>
</dbReference>
<dbReference type="Gene3D" id="3.30.559.10">
    <property type="entry name" value="Chloramphenicol acetyltransferase-like domain"/>
    <property type="match status" value="3"/>
</dbReference>
<dbReference type="Gene3D" id="3.40.50.1820">
    <property type="entry name" value="alpha/beta hydrolase"/>
    <property type="match status" value="1"/>
</dbReference>
<evidence type="ECO:0000313" key="6">
    <source>
        <dbReference type="Proteomes" id="UP001056681"/>
    </source>
</evidence>
<gene>
    <name evidence="5" type="ORF">IM816_06405</name>
</gene>
<dbReference type="SUPFAM" id="SSF53474">
    <property type="entry name" value="alpha/beta-Hydrolases"/>
    <property type="match status" value="1"/>
</dbReference>
<keyword evidence="3" id="KW-0597">Phosphoprotein</keyword>
<dbReference type="CDD" id="cd19531">
    <property type="entry name" value="LCL_NRPS-like"/>
    <property type="match status" value="3"/>
</dbReference>
<dbReference type="InterPro" id="IPR006162">
    <property type="entry name" value="Ppantetheine_attach_site"/>
</dbReference>
<dbReference type="Pfam" id="PF13193">
    <property type="entry name" value="AMP-binding_C"/>
    <property type="match status" value="3"/>
</dbReference>
<feature type="domain" description="Carrier" evidence="4">
    <location>
        <begin position="2099"/>
        <end position="2176"/>
    </location>
</feature>
<dbReference type="InterPro" id="IPR045851">
    <property type="entry name" value="AMP-bd_C_sf"/>
</dbReference>
<dbReference type="InterPro" id="IPR041464">
    <property type="entry name" value="TubC_N"/>
</dbReference>
<dbReference type="RefSeq" id="WP_250340233.1">
    <property type="nucleotide sequence ID" value="NZ_CP063231.1"/>
</dbReference>
<evidence type="ECO:0000256" key="3">
    <source>
        <dbReference type="ARBA" id="ARBA00022553"/>
    </source>
</evidence>
<evidence type="ECO:0000313" key="5">
    <source>
        <dbReference type="EMBL" id="URL59722.1"/>
    </source>
</evidence>
<dbReference type="InterPro" id="IPR023213">
    <property type="entry name" value="CAT-like_dom_sf"/>
</dbReference>
<dbReference type="PANTHER" id="PTHR45527">
    <property type="entry name" value="NONRIBOSOMAL PEPTIDE SYNTHETASE"/>
    <property type="match status" value="1"/>
</dbReference>
<dbReference type="CDD" id="cd17646">
    <property type="entry name" value="A_NRPS_AB3403-like"/>
    <property type="match status" value="1"/>
</dbReference>
<dbReference type="NCBIfam" id="TIGR01733">
    <property type="entry name" value="AA-adenyl-dom"/>
    <property type="match status" value="3"/>
</dbReference>
<dbReference type="Gene3D" id="1.10.10.1830">
    <property type="entry name" value="Non-ribosomal peptide synthase, adenylation domain"/>
    <property type="match status" value="1"/>
</dbReference>
<dbReference type="NCBIfam" id="NF003417">
    <property type="entry name" value="PRK04813.1"/>
    <property type="match status" value="3"/>
</dbReference>
<dbReference type="Pfam" id="PF00668">
    <property type="entry name" value="Condensation"/>
    <property type="match status" value="3"/>
</dbReference>
<dbReference type="InterPro" id="IPR020802">
    <property type="entry name" value="TesA-like"/>
</dbReference>
<dbReference type="InterPro" id="IPR020806">
    <property type="entry name" value="PKS_PP-bd"/>
</dbReference>
<dbReference type="InterPro" id="IPR025110">
    <property type="entry name" value="AMP-bd_C"/>
</dbReference>
<dbReference type="SUPFAM" id="SSF47336">
    <property type="entry name" value="ACP-like"/>
    <property type="match status" value="3"/>
</dbReference>
<dbReference type="InterPro" id="IPR044894">
    <property type="entry name" value="TubC_N_sf"/>
</dbReference>
<keyword evidence="2" id="KW-0596">Phosphopantetheine</keyword>
<dbReference type="PANTHER" id="PTHR45527:SF1">
    <property type="entry name" value="FATTY ACID SYNTHASE"/>
    <property type="match status" value="1"/>
</dbReference>
<protein>
    <submittedName>
        <fullName evidence="5">Amino acid adenylation domain-containing protein</fullName>
    </submittedName>
</protein>
<organism evidence="5 6">
    <name type="scientific">Luteibacter flocculans</name>
    <dbReference type="NCBI Taxonomy" id="2780091"/>
    <lineage>
        <taxon>Bacteria</taxon>
        <taxon>Pseudomonadati</taxon>
        <taxon>Pseudomonadota</taxon>
        <taxon>Gammaproteobacteria</taxon>
        <taxon>Lysobacterales</taxon>
        <taxon>Rhodanobacteraceae</taxon>
        <taxon>Luteibacter</taxon>
    </lineage>
</organism>
<dbReference type="InterPro" id="IPR000873">
    <property type="entry name" value="AMP-dep_synth/lig_dom"/>
</dbReference>
<dbReference type="Gene3D" id="1.10.1200.10">
    <property type="entry name" value="ACP-like"/>
    <property type="match status" value="3"/>
</dbReference>
<comment type="cofactor">
    <cofactor evidence="1">
        <name>pantetheine 4'-phosphate</name>
        <dbReference type="ChEBI" id="CHEBI:47942"/>
    </cofactor>
</comment>
<reference evidence="5" key="1">
    <citation type="submission" date="2020-10" db="EMBL/GenBank/DDBJ databases">
        <title>Whole-genome sequence of Luteibacter sp. EIF3.</title>
        <authorList>
            <person name="Friedrich I."/>
            <person name="Hertel R."/>
            <person name="Daniel R."/>
        </authorList>
    </citation>
    <scope>NUCLEOTIDE SEQUENCE</scope>
    <source>
        <strain evidence="5">EIF3</strain>
    </source>
</reference>
<dbReference type="Gene3D" id="3.40.50.980">
    <property type="match status" value="6"/>
</dbReference>
<dbReference type="Gene3D" id="3.30.300.30">
    <property type="match status" value="3"/>
</dbReference>
<dbReference type="EMBL" id="CP063231">
    <property type="protein sequence ID" value="URL59722.1"/>
    <property type="molecule type" value="Genomic_DNA"/>
</dbReference>
<dbReference type="Pfam" id="PF00550">
    <property type="entry name" value="PP-binding"/>
    <property type="match status" value="3"/>
</dbReference>
<keyword evidence="6" id="KW-1185">Reference proteome</keyword>
<dbReference type="Gene3D" id="2.30.38.10">
    <property type="entry name" value="Luciferase, Domain 3"/>
    <property type="match status" value="3"/>
</dbReference>
<dbReference type="Pfam" id="PF18563">
    <property type="entry name" value="TubC_N"/>
    <property type="match status" value="1"/>
</dbReference>
<feature type="domain" description="Carrier" evidence="4">
    <location>
        <begin position="1043"/>
        <end position="1120"/>
    </location>
</feature>
<dbReference type="SMART" id="SM00823">
    <property type="entry name" value="PKS_PP"/>
    <property type="match status" value="3"/>
</dbReference>
<dbReference type="InterPro" id="IPR001242">
    <property type="entry name" value="Condensation_dom"/>
</dbReference>
<dbReference type="PROSITE" id="PS00455">
    <property type="entry name" value="AMP_BINDING"/>
    <property type="match status" value="3"/>
</dbReference>
<accession>A0ABY4T794</accession>
<dbReference type="Proteomes" id="UP001056681">
    <property type="component" value="Chromosome"/>
</dbReference>
<name>A0ABY4T794_9GAMM</name>
<dbReference type="CDD" id="cd05930">
    <property type="entry name" value="A_NRPS"/>
    <property type="match status" value="2"/>
</dbReference>